<dbReference type="PANTHER" id="PTHR10996">
    <property type="entry name" value="2-HYDROXYACID DEHYDROGENASE-RELATED"/>
    <property type="match status" value="1"/>
</dbReference>
<evidence type="ECO:0000259" key="4">
    <source>
        <dbReference type="Pfam" id="PF02826"/>
    </source>
</evidence>
<dbReference type="GO" id="GO:0016618">
    <property type="term" value="F:hydroxypyruvate reductase [NAD(P)H] activity"/>
    <property type="evidence" value="ECO:0007669"/>
    <property type="project" value="TreeGrafter"/>
</dbReference>
<evidence type="ECO:0000256" key="2">
    <source>
        <dbReference type="RuleBase" id="RU003719"/>
    </source>
</evidence>
<dbReference type="PANTHER" id="PTHR10996:SF277">
    <property type="entry name" value="GLYOXYLATE REDUCTASE_HYDROXYPYRUVATE REDUCTASE"/>
    <property type="match status" value="1"/>
</dbReference>
<dbReference type="GO" id="GO:0005829">
    <property type="term" value="C:cytosol"/>
    <property type="evidence" value="ECO:0007669"/>
    <property type="project" value="TreeGrafter"/>
</dbReference>
<organism evidence="5 6">
    <name type="scientific">Meripilus lineatus</name>
    <dbReference type="NCBI Taxonomy" id="2056292"/>
    <lineage>
        <taxon>Eukaryota</taxon>
        <taxon>Fungi</taxon>
        <taxon>Dikarya</taxon>
        <taxon>Basidiomycota</taxon>
        <taxon>Agaricomycotina</taxon>
        <taxon>Agaricomycetes</taxon>
        <taxon>Polyporales</taxon>
        <taxon>Meripilaceae</taxon>
        <taxon>Meripilus</taxon>
    </lineage>
</organism>
<protein>
    <recommendedName>
        <fullName evidence="7">Glyoxylate reductase</fullName>
    </recommendedName>
</protein>
<evidence type="ECO:0000313" key="6">
    <source>
        <dbReference type="Proteomes" id="UP001212997"/>
    </source>
</evidence>
<dbReference type="InterPro" id="IPR029753">
    <property type="entry name" value="D-isomer_DH_CS"/>
</dbReference>
<dbReference type="SUPFAM" id="SSF51735">
    <property type="entry name" value="NAD(P)-binding Rossmann-fold domains"/>
    <property type="match status" value="1"/>
</dbReference>
<name>A0AAD5V095_9APHY</name>
<dbReference type="InterPro" id="IPR006139">
    <property type="entry name" value="D-isomer_2_OHA_DH_cat_dom"/>
</dbReference>
<proteinExistence type="inferred from homology"/>
<evidence type="ECO:0000256" key="1">
    <source>
        <dbReference type="ARBA" id="ARBA00023002"/>
    </source>
</evidence>
<dbReference type="CDD" id="cd05301">
    <property type="entry name" value="GDH"/>
    <property type="match status" value="1"/>
</dbReference>
<feature type="domain" description="D-isomer specific 2-hydroxyacid dehydrogenase catalytic" evidence="3">
    <location>
        <begin position="82"/>
        <end position="358"/>
    </location>
</feature>
<accession>A0AAD5V095</accession>
<feature type="domain" description="D-isomer specific 2-hydroxyacid dehydrogenase NAD-binding" evidence="4">
    <location>
        <begin position="130"/>
        <end position="329"/>
    </location>
</feature>
<dbReference type="Pfam" id="PF00389">
    <property type="entry name" value="2-Hacid_dh"/>
    <property type="match status" value="1"/>
</dbReference>
<sequence length="366" mass="39789">MSHSTSGHNSGKKFKLVVARDLGPDVMPILHSRPELDKIEPARDPGFLKMHKELLASSSCFLIGYDIPTSHRTGDHRIYTGLIPAGPDLKVISTMSVGYEHVDLDALGTRGIRLGYTPDVLTEAVADVTLMLALMAGRNVKETAALVDRGEWPKYTWSPFSFCGPQISSDWVRPTRTAGFIGFGRIAQATLARLIPFGITHCLYTSNPSSPRSSELEASILEKHPTLQVVERVDLLEVARQSDVVFVLAPGGEKTKYIVNEAFLKEMKKSAIIVNTSRGTLVDSDALAKALKEGWIWGAGLDVVDGEPNVDQDHPLVKEPRCVVLPHIGSATTETRLGMATLAAKNVLGGIFGENMPAELRLQSSK</sequence>
<evidence type="ECO:0000313" key="5">
    <source>
        <dbReference type="EMBL" id="KAJ3481119.1"/>
    </source>
</evidence>
<dbReference type="Pfam" id="PF02826">
    <property type="entry name" value="2-Hacid_dh_C"/>
    <property type="match status" value="1"/>
</dbReference>
<dbReference type="GO" id="GO:0030267">
    <property type="term" value="F:glyoxylate reductase (NADPH) activity"/>
    <property type="evidence" value="ECO:0007669"/>
    <property type="project" value="TreeGrafter"/>
</dbReference>
<evidence type="ECO:0008006" key="7">
    <source>
        <dbReference type="Google" id="ProtNLM"/>
    </source>
</evidence>
<dbReference type="GO" id="GO:0051287">
    <property type="term" value="F:NAD binding"/>
    <property type="evidence" value="ECO:0007669"/>
    <property type="project" value="InterPro"/>
</dbReference>
<dbReference type="PROSITE" id="PS00671">
    <property type="entry name" value="D_2_HYDROXYACID_DH_3"/>
    <property type="match status" value="1"/>
</dbReference>
<reference evidence="5" key="1">
    <citation type="submission" date="2022-07" db="EMBL/GenBank/DDBJ databases">
        <title>Genome Sequence of Physisporinus lineatus.</title>
        <authorList>
            <person name="Buettner E."/>
        </authorList>
    </citation>
    <scope>NUCLEOTIDE SEQUENCE</scope>
    <source>
        <strain evidence="5">VT162</strain>
    </source>
</reference>
<dbReference type="SUPFAM" id="SSF52283">
    <property type="entry name" value="Formate/glycerate dehydrogenase catalytic domain-like"/>
    <property type="match status" value="1"/>
</dbReference>
<evidence type="ECO:0000259" key="3">
    <source>
        <dbReference type="Pfam" id="PF00389"/>
    </source>
</evidence>
<dbReference type="InterPro" id="IPR036291">
    <property type="entry name" value="NAD(P)-bd_dom_sf"/>
</dbReference>
<dbReference type="InterPro" id="IPR006140">
    <property type="entry name" value="D-isomer_DH_NAD-bd"/>
</dbReference>
<dbReference type="Gene3D" id="3.40.50.720">
    <property type="entry name" value="NAD(P)-binding Rossmann-like Domain"/>
    <property type="match status" value="2"/>
</dbReference>
<keyword evidence="6" id="KW-1185">Reference proteome</keyword>
<comment type="caution">
    <text evidence="5">The sequence shown here is derived from an EMBL/GenBank/DDBJ whole genome shotgun (WGS) entry which is preliminary data.</text>
</comment>
<comment type="similarity">
    <text evidence="2">Belongs to the D-isomer specific 2-hydroxyacid dehydrogenase family.</text>
</comment>
<keyword evidence="1 2" id="KW-0560">Oxidoreductase</keyword>
<dbReference type="EMBL" id="JANAWD010000338">
    <property type="protein sequence ID" value="KAJ3481119.1"/>
    <property type="molecule type" value="Genomic_DNA"/>
</dbReference>
<dbReference type="Proteomes" id="UP001212997">
    <property type="component" value="Unassembled WGS sequence"/>
</dbReference>
<dbReference type="InterPro" id="IPR050223">
    <property type="entry name" value="D-isomer_2-hydroxyacid_DH"/>
</dbReference>
<gene>
    <name evidence="5" type="ORF">NLI96_g7873</name>
</gene>
<dbReference type="AlphaFoldDB" id="A0AAD5V095"/>